<organism evidence="2 3">
    <name type="scientific">Zizania palustris</name>
    <name type="common">Northern wild rice</name>
    <dbReference type="NCBI Taxonomy" id="103762"/>
    <lineage>
        <taxon>Eukaryota</taxon>
        <taxon>Viridiplantae</taxon>
        <taxon>Streptophyta</taxon>
        <taxon>Embryophyta</taxon>
        <taxon>Tracheophyta</taxon>
        <taxon>Spermatophyta</taxon>
        <taxon>Magnoliopsida</taxon>
        <taxon>Liliopsida</taxon>
        <taxon>Poales</taxon>
        <taxon>Poaceae</taxon>
        <taxon>BOP clade</taxon>
        <taxon>Oryzoideae</taxon>
        <taxon>Oryzeae</taxon>
        <taxon>Zizaniinae</taxon>
        <taxon>Zizania</taxon>
    </lineage>
</organism>
<feature type="region of interest" description="Disordered" evidence="1">
    <location>
        <begin position="90"/>
        <end position="147"/>
    </location>
</feature>
<evidence type="ECO:0000313" key="3">
    <source>
        <dbReference type="Proteomes" id="UP000729402"/>
    </source>
</evidence>
<reference evidence="2" key="2">
    <citation type="submission" date="2021-02" db="EMBL/GenBank/DDBJ databases">
        <authorList>
            <person name="Kimball J.A."/>
            <person name="Haas M.W."/>
            <person name="Macchietto M."/>
            <person name="Kono T."/>
            <person name="Duquette J."/>
            <person name="Shao M."/>
        </authorList>
    </citation>
    <scope>NUCLEOTIDE SEQUENCE</scope>
    <source>
        <tissue evidence="2">Fresh leaf tissue</tissue>
    </source>
</reference>
<sequence length="147" mass="16097">MADQGFRPYPPMMPAPSTAQQHVGSSSSTAIIQMAGLHSHTAYGNIDQADDGYLWAKCVRDDAAAADANAVKRLRSKLHNAECKHCERRLSAKTSGGTKHLRRHTQNHCPAKPGTIRGKQKCSAWQPDLPVSKKSKYGHQNPLEQLS</sequence>
<protein>
    <submittedName>
        <fullName evidence="2">Uncharacterized protein</fullName>
    </submittedName>
</protein>
<dbReference type="AlphaFoldDB" id="A0A8J5RWM2"/>
<name>A0A8J5RWM2_ZIZPA</name>
<proteinExistence type="predicted"/>
<accession>A0A8J5RWM2</accession>
<evidence type="ECO:0000256" key="1">
    <source>
        <dbReference type="SAM" id="MobiDB-lite"/>
    </source>
</evidence>
<keyword evidence="3" id="KW-1185">Reference proteome</keyword>
<reference evidence="2" key="1">
    <citation type="journal article" date="2021" name="bioRxiv">
        <title>Whole Genome Assembly and Annotation of Northern Wild Rice, Zizania palustris L., Supports a Whole Genome Duplication in the Zizania Genus.</title>
        <authorList>
            <person name="Haas M."/>
            <person name="Kono T."/>
            <person name="Macchietto M."/>
            <person name="Millas R."/>
            <person name="McGilp L."/>
            <person name="Shao M."/>
            <person name="Duquette J."/>
            <person name="Hirsch C.N."/>
            <person name="Kimball J."/>
        </authorList>
    </citation>
    <scope>NUCLEOTIDE SEQUENCE</scope>
    <source>
        <tissue evidence="2">Fresh leaf tissue</tissue>
    </source>
</reference>
<gene>
    <name evidence="2" type="ORF">GUJ93_ZPchr0008g12764</name>
</gene>
<feature type="region of interest" description="Disordered" evidence="1">
    <location>
        <begin position="1"/>
        <end position="26"/>
    </location>
</feature>
<evidence type="ECO:0000313" key="2">
    <source>
        <dbReference type="EMBL" id="KAG8046716.1"/>
    </source>
</evidence>
<dbReference type="EMBL" id="JAAALK010000290">
    <property type="protein sequence ID" value="KAG8046716.1"/>
    <property type="molecule type" value="Genomic_DNA"/>
</dbReference>
<feature type="compositionally biased region" description="Polar residues" evidence="1">
    <location>
        <begin position="17"/>
        <end position="26"/>
    </location>
</feature>
<comment type="caution">
    <text evidence="2">The sequence shown here is derived from an EMBL/GenBank/DDBJ whole genome shotgun (WGS) entry which is preliminary data.</text>
</comment>
<dbReference type="OrthoDB" id="692944at2759"/>
<dbReference type="Proteomes" id="UP000729402">
    <property type="component" value="Unassembled WGS sequence"/>
</dbReference>